<dbReference type="PANTHER" id="PTHR36710:SF1">
    <property type="entry name" value="F14J9.2 PROTEIN"/>
    <property type="match status" value="1"/>
</dbReference>
<feature type="domain" description="Pectinesterase inhibitor" evidence="5">
    <location>
        <begin position="34"/>
        <end position="105"/>
    </location>
</feature>
<comment type="similarity">
    <text evidence="3">Belongs to the PMEI family.</text>
</comment>
<dbReference type="GO" id="GO:0046910">
    <property type="term" value="F:pectinesterase inhibitor activity"/>
    <property type="evidence" value="ECO:0007669"/>
    <property type="project" value="InterPro"/>
</dbReference>
<dbReference type="SUPFAM" id="SSF101148">
    <property type="entry name" value="Plant invertase/pectin methylesterase inhibitor"/>
    <property type="match status" value="1"/>
</dbReference>
<dbReference type="AlphaFoldDB" id="A0A6J1DQ57"/>
<dbReference type="InterPro" id="IPR034086">
    <property type="entry name" value="PMEI_plant"/>
</dbReference>
<keyword evidence="6" id="KW-1185">Reference proteome</keyword>
<feature type="chain" id="PRO_5026829690" evidence="4">
    <location>
        <begin position="27"/>
        <end position="174"/>
    </location>
</feature>
<organism evidence="6 7">
    <name type="scientific">Momordica charantia</name>
    <name type="common">Bitter gourd</name>
    <name type="synonym">Balsam pear</name>
    <dbReference type="NCBI Taxonomy" id="3673"/>
    <lineage>
        <taxon>Eukaryota</taxon>
        <taxon>Viridiplantae</taxon>
        <taxon>Streptophyta</taxon>
        <taxon>Embryophyta</taxon>
        <taxon>Tracheophyta</taxon>
        <taxon>Spermatophyta</taxon>
        <taxon>Magnoliopsida</taxon>
        <taxon>eudicotyledons</taxon>
        <taxon>Gunneridae</taxon>
        <taxon>Pentapetalae</taxon>
        <taxon>rosids</taxon>
        <taxon>fabids</taxon>
        <taxon>Cucurbitales</taxon>
        <taxon>Cucurbitaceae</taxon>
        <taxon>Momordiceae</taxon>
        <taxon>Momordica</taxon>
    </lineage>
</organism>
<evidence type="ECO:0000259" key="5">
    <source>
        <dbReference type="Pfam" id="PF04043"/>
    </source>
</evidence>
<evidence type="ECO:0000313" key="6">
    <source>
        <dbReference type="Proteomes" id="UP000504603"/>
    </source>
</evidence>
<accession>A0A6J1DQ57</accession>
<gene>
    <name evidence="7" type="primary">LOC111023296</name>
</gene>
<dbReference type="Pfam" id="PF04043">
    <property type="entry name" value="PMEI"/>
    <property type="match status" value="1"/>
</dbReference>
<protein>
    <submittedName>
        <fullName evidence="7">Uncharacterized protein LOC111023296</fullName>
    </submittedName>
</protein>
<evidence type="ECO:0000256" key="4">
    <source>
        <dbReference type="SAM" id="SignalP"/>
    </source>
</evidence>
<reference evidence="7" key="1">
    <citation type="submission" date="2025-08" db="UniProtKB">
        <authorList>
            <consortium name="RefSeq"/>
        </authorList>
    </citation>
    <scope>IDENTIFICATION</scope>
    <source>
        <strain evidence="7">OHB3-1</strain>
    </source>
</reference>
<dbReference type="InterPro" id="IPR006501">
    <property type="entry name" value="Pectinesterase_inhib_dom"/>
</dbReference>
<dbReference type="InterPro" id="IPR035513">
    <property type="entry name" value="Invertase/methylesterase_inhib"/>
</dbReference>
<dbReference type="Proteomes" id="UP000504603">
    <property type="component" value="Unplaced"/>
</dbReference>
<dbReference type="CDD" id="cd15797">
    <property type="entry name" value="PMEI"/>
    <property type="match status" value="1"/>
</dbReference>
<evidence type="ECO:0000256" key="3">
    <source>
        <dbReference type="ARBA" id="ARBA00038471"/>
    </source>
</evidence>
<evidence type="ECO:0000256" key="2">
    <source>
        <dbReference type="ARBA" id="ARBA00023157"/>
    </source>
</evidence>
<feature type="signal peptide" evidence="4">
    <location>
        <begin position="1"/>
        <end position="26"/>
    </location>
</feature>
<keyword evidence="2" id="KW-1015">Disulfide bond</keyword>
<dbReference type="GeneID" id="111023296"/>
<dbReference type="InterPro" id="IPR052421">
    <property type="entry name" value="PCW_Enzyme_Inhibitor"/>
</dbReference>
<evidence type="ECO:0000313" key="7">
    <source>
        <dbReference type="RefSeq" id="XP_022156390.1"/>
    </source>
</evidence>
<name>A0A6J1DQ57_MOMCH</name>
<proteinExistence type="inferred from homology"/>
<keyword evidence="1 4" id="KW-0732">Signal</keyword>
<dbReference type="OrthoDB" id="1094948at2759"/>
<dbReference type="RefSeq" id="XP_022156390.1">
    <property type="nucleotide sequence ID" value="XM_022300698.1"/>
</dbReference>
<sequence length="174" mass="19302">MALSECSTQLLALFLTLVVVVRPASSDPATQQRIDRICRQMEDYGFCNRTFNENLRGPADDVGLTLIANNQALRNASNTYQFVVQLQASEVDLATRAALENCRIGCNVVKQAFLQASFHFNQRDYANMVEVEKAAPRGEALCRPPTPDSPLVERKRELRILIAMAVVAGHILVP</sequence>
<evidence type="ECO:0000256" key="1">
    <source>
        <dbReference type="ARBA" id="ARBA00022729"/>
    </source>
</evidence>
<dbReference type="NCBIfam" id="TIGR01614">
    <property type="entry name" value="PME_inhib"/>
    <property type="match status" value="1"/>
</dbReference>
<dbReference type="PANTHER" id="PTHR36710">
    <property type="entry name" value="PECTINESTERASE INHIBITOR-LIKE"/>
    <property type="match status" value="1"/>
</dbReference>
<dbReference type="KEGG" id="mcha:111023296"/>
<dbReference type="Gene3D" id="1.20.140.40">
    <property type="entry name" value="Invertase/pectin methylesterase inhibitor family protein"/>
    <property type="match status" value="1"/>
</dbReference>